<gene>
    <name evidence="3" type="ORF">GCM10009757_28060</name>
</gene>
<keyword evidence="2" id="KW-1133">Transmembrane helix</keyword>
<comment type="caution">
    <text evidence="3">The sequence shown here is derived from an EMBL/GenBank/DDBJ whole genome shotgun (WGS) entry which is preliminary data.</text>
</comment>
<feature type="region of interest" description="Disordered" evidence="1">
    <location>
        <begin position="94"/>
        <end position="116"/>
    </location>
</feature>
<evidence type="ECO:0000256" key="1">
    <source>
        <dbReference type="SAM" id="MobiDB-lite"/>
    </source>
</evidence>
<feature type="transmembrane region" description="Helical" evidence="2">
    <location>
        <begin position="164"/>
        <end position="184"/>
    </location>
</feature>
<sequence>MTTPNSDWWDRLYDDGADTTTTAPAAGAPATEPRIVVDGGGAGRMPDWRTGQHADLSAPAADDDDQDDDRGEPGFQVGGGGVLELGEGIEQVPAPSGAATEADVDGGQQDASARRPMERWSDIGADLKPRTRVLLYNGAAAGVGYLPGGVSLVTGWMQDCGEEYSITAALILGLLIVTGTAVLDWRLRAWFQPFRFVVRIPLASAVLALGLYAPAASNL</sequence>
<dbReference type="EMBL" id="BAAANQ010000004">
    <property type="protein sequence ID" value="GAA2053295.1"/>
    <property type="molecule type" value="Genomic_DNA"/>
</dbReference>
<keyword evidence="2" id="KW-0812">Transmembrane</keyword>
<proteinExistence type="predicted"/>
<keyword evidence="4" id="KW-1185">Reference proteome</keyword>
<accession>A0ABP5GPN7</accession>
<feature type="region of interest" description="Disordered" evidence="1">
    <location>
        <begin position="1"/>
        <end position="82"/>
    </location>
</feature>
<name>A0ABP5GPN7_9ACTN</name>
<organism evidence="3 4">
    <name type="scientific">Streptomyces cheonanensis</name>
    <dbReference type="NCBI Taxonomy" id="312720"/>
    <lineage>
        <taxon>Bacteria</taxon>
        <taxon>Bacillati</taxon>
        <taxon>Actinomycetota</taxon>
        <taxon>Actinomycetes</taxon>
        <taxon>Kitasatosporales</taxon>
        <taxon>Streptomycetaceae</taxon>
        <taxon>Streptomyces</taxon>
    </lineage>
</organism>
<evidence type="ECO:0000313" key="3">
    <source>
        <dbReference type="EMBL" id="GAA2053295.1"/>
    </source>
</evidence>
<keyword evidence="2" id="KW-0472">Membrane</keyword>
<feature type="transmembrane region" description="Helical" evidence="2">
    <location>
        <begin position="134"/>
        <end position="158"/>
    </location>
</feature>
<feature type="compositionally biased region" description="Acidic residues" evidence="1">
    <location>
        <begin position="61"/>
        <end position="70"/>
    </location>
</feature>
<evidence type="ECO:0000313" key="4">
    <source>
        <dbReference type="Proteomes" id="UP001403094"/>
    </source>
</evidence>
<dbReference type="RefSeq" id="WP_346070650.1">
    <property type="nucleotide sequence ID" value="NZ_BAAANQ010000004.1"/>
</dbReference>
<evidence type="ECO:0000256" key="2">
    <source>
        <dbReference type="SAM" id="Phobius"/>
    </source>
</evidence>
<feature type="transmembrane region" description="Helical" evidence="2">
    <location>
        <begin position="196"/>
        <end position="215"/>
    </location>
</feature>
<feature type="compositionally biased region" description="Low complexity" evidence="1">
    <location>
        <begin position="18"/>
        <end position="31"/>
    </location>
</feature>
<reference evidence="4" key="1">
    <citation type="journal article" date="2019" name="Int. J. Syst. Evol. Microbiol.">
        <title>The Global Catalogue of Microorganisms (GCM) 10K type strain sequencing project: providing services to taxonomists for standard genome sequencing and annotation.</title>
        <authorList>
            <consortium name="The Broad Institute Genomics Platform"/>
            <consortium name="The Broad Institute Genome Sequencing Center for Infectious Disease"/>
            <person name="Wu L."/>
            <person name="Ma J."/>
        </authorList>
    </citation>
    <scope>NUCLEOTIDE SEQUENCE [LARGE SCALE GENOMIC DNA]</scope>
    <source>
        <strain evidence="4">JCM 14549</strain>
    </source>
</reference>
<dbReference type="Proteomes" id="UP001403094">
    <property type="component" value="Unassembled WGS sequence"/>
</dbReference>
<protein>
    <submittedName>
        <fullName evidence="3">Uncharacterized protein</fullName>
    </submittedName>
</protein>